<name>A0A2M7TGP8_9BACT</name>
<dbReference type="InterPro" id="IPR038116">
    <property type="entry name" value="TrpR-like_sf"/>
</dbReference>
<protein>
    <recommendedName>
        <fullName evidence="3">HTH luxR-type domain-containing protein</fullName>
    </recommendedName>
</protein>
<reference evidence="2" key="1">
    <citation type="submission" date="2017-09" db="EMBL/GenBank/DDBJ databases">
        <title>Depth-based differentiation of microbial function through sediment-hosted aquifers and enrichment of novel symbionts in the deep terrestrial subsurface.</title>
        <authorList>
            <person name="Probst A.J."/>
            <person name="Ladd B."/>
            <person name="Jarett J.K."/>
            <person name="Geller-Mcgrath D.E."/>
            <person name="Sieber C.M.K."/>
            <person name="Emerson J.B."/>
            <person name="Anantharaman K."/>
            <person name="Thomas B.C."/>
            <person name="Malmstrom R."/>
            <person name="Stieglmeier M."/>
            <person name="Klingl A."/>
            <person name="Woyke T."/>
            <person name="Ryan C.M."/>
            <person name="Banfield J.F."/>
        </authorList>
    </citation>
    <scope>NUCLEOTIDE SEQUENCE [LARGE SCALE GENOMIC DNA]</scope>
</reference>
<dbReference type="GO" id="GO:0003700">
    <property type="term" value="F:DNA-binding transcription factor activity"/>
    <property type="evidence" value="ECO:0007669"/>
    <property type="project" value="InterPro"/>
</dbReference>
<dbReference type="Proteomes" id="UP000230553">
    <property type="component" value="Unassembled WGS sequence"/>
</dbReference>
<dbReference type="Gene3D" id="1.10.1270.10">
    <property type="entry name" value="TrpR-like"/>
    <property type="match status" value="1"/>
</dbReference>
<proteinExistence type="predicted"/>
<dbReference type="InterPro" id="IPR010921">
    <property type="entry name" value="Trp_repressor/repl_initiator"/>
</dbReference>
<evidence type="ECO:0008006" key="3">
    <source>
        <dbReference type="Google" id="ProtNLM"/>
    </source>
</evidence>
<dbReference type="EMBL" id="PFNM01000010">
    <property type="protein sequence ID" value="PIZ45330.1"/>
    <property type="molecule type" value="Genomic_DNA"/>
</dbReference>
<evidence type="ECO:0000313" key="2">
    <source>
        <dbReference type="Proteomes" id="UP000230553"/>
    </source>
</evidence>
<accession>A0A2M7TGP8</accession>
<dbReference type="GO" id="GO:0043565">
    <property type="term" value="F:sequence-specific DNA binding"/>
    <property type="evidence" value="ECO:0007669"/>
    <property type="project" value="InterPro"/>
</dbReference>
<dbReference type="SUPFAM" id="SSF48295">
    <property type="entry name" value="TrpR-like"/>
    <property type="match status" value="1"/>
</dbReference>
<comment type="caution">
    <text evidence="1">The sequence shown here is derived from an EMBL/GenBank/DDBJ whole genome shotgun (WGS) entry which is preliminary data.</text>
</comment>
<dbReference type="AlphaFoldDB" id="A0A2M7TGP8"/>
<dbReference type="InterPro" id="IPR000831">
    <property type="entry name" value="Trp_repress"/>
</dbReference>
<dbReference type="Pfam" id="PF01371">
    <property type="entry name" value="Trp_repressor"/>
    <property type="match status" value="1"/>
</dbReference>
<gene>
    <name evidence="1" type="ORF">COY31_00595</name>
</gene>
<evidence type="ECO:0000313" key="1">
    <source>
        <dbReference type="EMBL" id="PIZ45330.1"/>
    </source>
</evidence>
<organism evidence="1 2">
    <name type="scientific">Candidatus Wolfebacteria bacterium CG_4_10_14_0_2_um_filter_39_18</name>
    <dbReference type="NCBI Taxonomy" id="1975061"/>
    <lineage>
        <taxon>Bacteria</taxon>
        <taxon>Candidatus Wolfeibacteriota</taxon>
    </lineage>
</organism>
<sequence>MKVNKTKNLENYFWLKFCENVEKSSSERTARILNFLLSVDEKGMIAKRLAAVKLIRLGKSYKEIGKILWMSPSTVSAIKKSMSNTTSYQSGDFYANQTKAEKQRKIKPLPEKTIFDYWANFPFPKSRSKGRWKYLNYQN</sequence>